<evidence type="ECO:0000256" key="4">
    <source>
        <dbReference type="SAM" id="Phobius"/>
    </source>
</evidence>
<dbReference type="Gene3D" id="3.40.50.2300">
    <property type="match status" value="2"/>
</dbReference>
<dbReference type="CDD" id="cd01536">
    <property type="entry name" value="PBP1_ABC_sugar_binding-like"/>
    <property type="match status" value="1"/>
</dbReference>
<dbReference type="PANTHER" id="PTHR46847:SF1">
    <property type="entry name" value="D-ALLOSE-BINDING PERIPLASMIC PROTEIN-RELATED"/>
    <property type="match status" value="1"/>
</dbReference>
<reference evidence="6 7" key="1">
    <citation type="submission" date="2020-04" db="EMBL/GenBank/DDBJ databases">
        <title>Gordonia sp. nov. TBRC 11910.</title>
        <authorList>
            <person name="Suriyachadkun C."/>
        </authorList>
    </citation>
    <scope>NUCLEOTIDE SEQUENCE [LARGE SCALE GENOMIC DNA]</scope>
    <source>
        <strain evidence="6 7">TBRC 11910</strain>
    </source>
</reference>
<keyword evidence="7" id="KW-1185">Reference proteome</keyword>
<dbReference type="Proteomes" id="UP000550729">
    <property type="component" value="Unassembled WGS sequence"/>
</dbReference>
<keyword evidence="4" id="KW-1133">Transmembrane helix</keyword>
<feature type="domain" description="Periplasmic binding protein" evidence="5">
    <location>
        <begin position="54"/>
        <end position="316"/>
    </location>
</feature>
<dbReference type="InterPro" id="IPR028082">
    <property type="entry name" value="Peripla_BP_I"/>
</dbReference>
<dbReference type="AlphaFoldDB" id="A0A848KU16"/>
<keyword evidence="4" id="KW-0812">Transmembrane</keyword>
<keyword evidence="4" id="KW-0472">Membrane</keyword>
<evidence type="ECO:0000256" key="1">
    <source>
        <dbReference type="ARBA" id="ARBA00004196"/>
    </source>
</evidence>
<dbReference type="SUPFAM" id="SSF53822">
    <property type="entry name" value="Periplasmic binding protein-like I"/>
    <property type="match status" value="1"/>
</dbReference>
<sequence length="348" mass="37080">MRRRSDRLRRRVAGTIGAVGLVAVLSACGSIYPDLTPTNQPFGGVRSNVREVTIGFAQQQVQAPYFAAMKQLADEIARKKGFKLLFQSANKDPAIQLNQMQAMLAQGASVLIVNATSVKGQVWNMKQIGSQVPVIYVDTAVPGTGTTAVQSNSFAIGQGAGKLAAERFKAMGKSQISMVVITGSPTDEFVGPARRKGFLQGLTDGGVKYTIESEQDGLYQQDTGQVAAETMLAAHPNVDLVMGLNDAMVLGAYNVVSGNPKYRNVYVAAAADGQREALALIKRDGCRGRYLSTGLNSPNLATEQALTIAIDIALGHKKPSDYPPNSYTLAVGIGCNNVDKFYDPNSVF</sequence>
<evidence type="ECO:0000256" key="2">
    <source>
        <dbReference type="ARBA" id="ARBA00007639"/>
    </source>
</evidence>
<comment type="caution">
    <text evidence="6">The sequence shown here is derived from an EMBL/GenBank/DDBJ whole genome shotgun (WGS) entry which is preliminary data.</text>
</comment>
<keyword evidence="3" id="KW-0732">Signal</keyword>
<gene>
    <name evidence="6" type="ORF">HH308_00310</name>
</gene>
<dbReference type="GO" id="GO:0030313">
    <property type="term" value="C:cell envelope"/>
    <property type="evidence" value="ECO:0007669"/>
    <property type="project" value="UniProtKB-SubCell"/>
</dbReference>
<protein>
    <submittedName>
        <fullName evidence="6">Substrate-binding domain-containing protein</fullName>
    </submittedName>
</protein>
<proteinExistence type="inferred from homology"/>
<accession>A0A848KU16</accession>
<name>A0A848KU16_9ACTN</name>
<feature type="transmembrane region" description="Helical" evidence="4">
    <location>
        <begin position="12"/>
        <end position="32"/>
    </location>
</feature>
<evidence type="ECO:0000256" key="3">
    <source>
        <dbReference type="ARBA" id="ARBA00022729"/>
    </source>
</evidence>
<dbReference type="EMBL" id="JABBNB010000001">
    <property type="protein sequence ID" value="NMN99660.1"/>
    <property type="molecule type" value="Genomic_DNA"/>
</dbReference>
<evidence type="ECO:0000259" key="5">
    <source>
        <dbReference type="Pfam" id="PF13407"/>
    </source>
</evidence>
<organism evidence="6 7">
    <name type="scientific">Gordonia asplenii</name>
    <dbReference type="NCBI Taxonomy" id="2725283"/>
    <lineage>
        <taxon>Bacteria</taxon>
        <taxon>Bacillati</taxon>
        <taxon>Actinomycetota</taxon>
        <taxon>Actinomycetes</taxon>
        <taxon>Mycobacteriales</taxon>
        <taxon>Gordoniaceae</taxon>
        <taxon>Gordonia</taxon>
    </lineage>
</organism>
<evidence type="ECO:0000313" key="6">
    <source>
        <dbReference type="EMBL" id="NMN99660.1"/>
    </source>
</evidence>
<dbReference type="Pfam" id="PF13407">
    <property type="entry name" value="Peripla_BP_4"/>
    <property type="match status" value="1"/>
</dbReference>
<dbReference type="InterPro" id="IPR025997">
    <property type="entry name" value="SBP_2_dom"/>
</dbReference>
<dbReference type="GO" id="GO:0030246">
    <property type="term" value="F:carbohydrate binding"/>
    <property type="evidence" value="ECO:0007669"/>
    <property type="project" value="UniProtKB-ARBA"/>
</dbReference>
<dbReference type="PANTHER" id="PTHR46847">
    <property type="entry name" value="D-ALLOSE-BINDING PERIPLASMIC PROTEIN-RELATED"/>
    <property type="match status" value="1"/>
</dbReference>
<evidence type="ECO:0000313" key="7">
    <source>
        <dbReference type="Proteomes" id="UP000550729"/>
    </source>
</evidence>
<comment type="similarity">
    <text evidence="2">Belongs to the bacterial solute-binding protein 2 family.</text>
</comment>
<dbReference type="PROSITE" id="PS51257">
    <property type="entry name" value="PROKAR_LIPOPROTEIN"/>
    <property type="match status" value="1"/>
</dbReference>
<comment type="subcellular location">
    <subcellularLocation>
        <location evidence="1">Cell envelope</location>
    </subcellularLocation>
</comment>